<feature type="compositionally biased region" description="Low complexity" evidence="1">
    <location>
        <begin position="771"/>
        <end position="783"/>
    </location>
</feature>
<feature type="compositionally biased region" description="Basic and acidic residues" evidence="1">
    <location>
        <begin position="797"/>
        <end position="806"/>
    </location>
</feature>
<feature type="transmembrane region" description="Helical" evidence="2">
    <location>
        <begin position="293"/>
        <end position="313"/>
    </location>
</feature>
<feature type="compositionally biased region" description="Acidic residues" evidence="1">
    <location>
        <begin position="758"/>
        <end position="770"/>
    </location>
</feature>
<feature type="transmembrane region" description="Helical" evidence="2">
    <location>
        <begin position="391"/>
        <end position="411"/>
    </location>
</feature>
<feature type="compositionally biased region" description="Basic and acidic residues" evidence="1">
    <location>
        <begin position="814"/>
        <end position="825"/>
    </location>
</feature>
<keyword evidence="2" id="KW-1133">Transmembrane helix</keyword>
<comment type="caution">
    <text evidence="4">The sequence shown here is derived from an EMBL/GenBank/DDBJ whole genome shotgun (WGS) entry which is preliminary data.</text>
</comment>
<feature type="region of interest" description="Disordered" evidence="1">
    <location>
        <begin position="861"/>
        <end position="880"/>
    </location>
</feature>
<dbReference type="Gene3D" id="3.40.190.10">
    <property type="entry name" value="Periplasmic binding protein-like II"/>
    <property type="match status" value="1"/>
</dbReference>
<evidence type="ECO:0000313" key="5">
    <source>
        <dbReference type="Proteomes" id="UP000232323"/>
    </source>
</evidence>
<feature type="compositionally biased region" description="Low complexity" evidence="1">
    <location>
        <begin position="715"/>
        <end position="734"/>
    </location>
</feature>
<dbReference type="Proteomes" id="UP000232323">
    <property type="component" value="Unassembled WGS sequence"/>
</dbReference>
<feature type="transmembrane region" description="Helical" evidence="2">
    <location>
        <begin position="477"/>
        <end position="501"/>
    </location>
</feature>
<gene>
    <name evidence="4" type="ORF">CEUSTIGMA_g10647.t1</name>
</gene>
<feature type="region of interest" description="Disordered" evidence="1">
    <location>
        <begin position="608"/>
        <end position="628"/>
    </location>
</feature>
<reference evidence="4 5" key="1">
    <citation type="submission" date="2017-08" db="EMBL/GenBank/DDBJ databases">
        <title>Acidophilic green algal genome provides insights into adaptation to an acidic environment.</title>
        <authorList>
            <person name="Hirooka S."/>
            <person name="Hirose Y."/>
            <person name="Kanesaki Y."/>
            <person name="Higuchi S."/>
            <person name="Fujiwara T."/>
            <person name="Onuma R."/>
            <person name="Era A."/>
            <person name="Ohbayashi R."/>
            <person name="Uzuka A."/>
            <person name="Nozaki H."/>
            <person name="Yoshikawa H."/>
            <person name="Miyagishima S.Y."/>
        </authorList>
    </citation>
    <scope>NUCLEOTIDE SEQUENCE [LARGE SCALE GENOMIC DNA]</scope>
    <source>
        <strain evidence="4 5">NIES-2499</strain>
    </source>
</reference>
<keyword evidence="2" id="KW-0472">Membrane</keyword>
<name>A0A250XJF6_9CHLO</name>
<keyword evidence="2" id="KW-0812">Transmembrane</keyword>
<accession>A0A250XJF6</accession>
<dbReference type="SUPFAM" id="SSF53850">
    <property type="entry name" value="Periplasmic binding protein-like II"/>
    <property type="match status" value="1"/>
</dbReference>
<dbReference type="EMBL" id="BEGY01000094">
    <property type="protein sequence ID" value="GAX83221.1"/>
    <property type="molecule type" value="Genomic_DNA"/>
</dbReference>
<keyword evidence="3" id="KW-0732">Signal</keyword>
<proteinExistence type="predicted"/>
<dbReference type="Gene3D" id="1.10.287.70">
    <property type="match status" value="1"/>
</dbReference>
<evidence type="ECO:0000256" key="1">
    <source>
        <dbReference type="SAM" id="MobiDB-lite"/>
    </source>
</evidence>
<dbReference type="AlphaFoldDB" id="A0A250XJF6"/>
<sequence>MGRAFLLLLSLVFTFALCVYPGPFKGVAASLLNIQNDNVYDHQRRLLQQSTMLWTPPSQPLRVCVLEAHPVIVANVEGGIQNGTAMSSVTAQQKISGFGMNLLDAVFGQILRWNYTVTYYTSGSFELLYHVRSGNKCDLGVQLYFISPTNGDICNQACPSLPAGWYDAPHNDTDYQPYVCCLDFSYPFYNGGWAITSSSQPGSGDINYISVYFQSDIVSVMAVAVICTFFMAHAIWLIERTQYGTNLMITNPKEGFAPKYLDGIRDGVWFSSNALLNGTINAEKTIITPLGRVLVTLFVLFGILAMALVTSILSSTLTTNNLSNSQILTASDLNGLSVCMGAGLPSTTFNKNFPGVGISRQLVDNASECYSLLSNGAVDAVFDIRENAILYFQQGLGGGLLISPVVLPLGYGMAMQERYEYESPINEALLLWQQEIVDISPSYLSSTLQWFLGASSQITYGGTAPSSSTTKPFNFKLIGAAGALVAAYLLLQGFVIGAHWLSKWERKQVEEEEAVLEEAGMSTTASALRGKSVTQRLADFAGTLSEGPGAHQVEEGDSPELKKATSMRRMRSSVGSMRHRASLIQFSSSLNKIYPDPQDEEGFFSNFGSKEPNLPSLHEGEQEHISSLRRDVSDVKAAMEALQQQMSSFTQNLQQQQQQGGNSSLRVRASIIRSSGNSREPSQSGSINNGIFEADAKLLDLAPYQALALGSPIVSPFLPMSRSPSLRRMSMSSDRSSRLARVSSKRQVSFDAVGFANGEDDEDDENDENEGAAASSTRSSPRAGLMVSAMPLPSGVSRDDPPEKAFHPRAPTHSRPDLSKTKEASDISPAIGTNRILSESAVLPPLSPADSGYEAIQESYKPSVTSLSQPEVQFQRPPTA</sequence>
<feature type="compositionally biased region" description="Basic and acidic residues" evidence="1">
    <location>
        <begin position="618"/>
        <end position="628"/>
    </location>
</feature>
<feature type="chain" id="PRO_5012603299" evidence="3">
    <location>
        <begin position="19"/>
        <end position="880"/>
    </location>
</feature>
<protein>
    <submittedName>
        <fullName evidence="4">Uncharacterized protein</fullName>
    </submittedName>
</protein>
<feature type="region of interest" description="Disordered" evidence="1">
    <location>
        <begin position="756"/>
        <end position="832"/>
    </location>
</feature>
<keyword evidence="5" id="KW-1185">Reference proteome</keyword>
<feature type="region of interest" description="Disordered" evidence="1">
    <location>
        <begin position="544"/>
        <end position="566"/>
    </location>
</feature>
<feature type="transmembrane region" description="Helical" evidence="2">
    <location>
        <begin position="217"/>
        <end position="238"/>
    </location>
</feature>
<organism evidence="4 5">
    <name type="scientific">Chlamydomonas eustigma</name>
    <dbReference type="NCBI Taxonomy" id="1157962"/>
    <lineage>
        <taxon>Eukaryota</taxon>
        <taxon>Viridiplantae</taxon>
        <taxon>Chlorophyta</taxon>
        <taxon>core chlorophytes</taxon>
        <taxon>Chlorophyceae</taxon>
        <taxon>CS clade</taxon>
        <taxon>Chlamydomonadales</taxon>
        <taxon>Chlamydomonadaceae</taxon>
        <taxon>Chlamydomonas</taxon>
    </lineage>
</organism>
<feature type="region of interest" description="Disordered" evidence="1">
    <location>
        <begin position="715"/>
        <end position="743"/>
    </location>
</feature>
<evidence type="ECO:0000313" key="4">
    <source>
        <dbReference type="EMBL" id="GAX83221.1"/>
    </source>
</evidence>
<evidence type="ECO:0000256" key="3">
    <source>
        <dbReference type="SAM" id="SignalP"/>
    </source>
</evidence>
<dbReference type="OrthoDB" id="530947at2759"/>
<feature type="signal peptide" evidence="3">
    <location>
        <begin position="1"/>
        <end position="18"/>
    </location>
</feature>
<evidence type="ECO:0000256" key="2">
    <source>
        <dbReference type="SAM" id="Phobius"/>
    </source>
</evidence>